<dbReference type="Pfam" id="PF08331">
    <property type="entry name" value="QueG_DUF1730"/>
    <property type="match status" value="1"/>
</dbReference>
<evidence type="ECO:0000256" key="2">
    <source>
        <dbReference type="ARBA" id="ARBA00022490"/>
    </source>
</evidence>
<dbReference type="Gene3D" id="1.25.10.10">
    <property type="entry name" value="Leucine-rich Repeat Variant"/>
    <property type="match status" value="1"/>
</dbReference>
<gene>
    <name evidence="10" type="ordered locus">Nther_0493</name>
</gene>
<evidence type="ECO:0000256" key="8">
    <source>
        <dbReference type="ARBA" id="ARBA00023014"/>
    </source>
</evidence>
<dbReference type="RefSeq" id="WP_012446976.1">
    <property type="nucleotide sequence ID" value="NC_010718.1"/>
</dbReference>
<evidence type="ECO:0000256" key="7">
    <source>
        <dbReference type="ARBA" id="ARBA00023004"/>
    </source>
</evidence>
<dbReference type="InterPro" id="IPR013542">
    <property type="entry name" value="QueG_DUF1730"/>
</dbReference>
<keyword evidence="2" id="KW-0963">Cytoplasm</keyword>
<dbReference type="InterPro" id="IPR004453">
    <property type="entry name" value="QueG"/>
</dbReference>
<sequence>MNSLSKLRQMALNNGFVSTGVISPDEYKEGKSRQEQAQARGHLMPFINKSQNLATRVNPSKYANWVKTVILVLYPYGGSNGNHPPKPDDGVLRGRFSKISWGRDYHLVVKKALQDLASDLVNEDIISETYETFIDTSPFAERELAFRAGLGYPGRHGCLINPTYGSFVVIGGILTDTMLPTNEQPVDEIFSTCKSCDECITVCPGKALEDSNHESKIQLENCAAYLTVVKGIIPRKKRPIIKDYLYGCDECQNVCPENSSNNFGSTNNDCVKTFSLPKWDEQHLTIEDLYPQITKILNLSNQTFRKKYKDNAVFWRGKQVLKRNAVIALGNLKDPKGLPLILETLANPSPIIRAHVPWSLEQISTQLPIHKKSWIYHKLEQQYLKESDPLVIDELKSSLLNLSK</sequence>
<dbReference type="Gene3D" id="3.30.70.20">
    <property type="match status" value="1"/>
</dbReference>
<evidence type="ECO:0000313" key="10">
    <source>
        <dbReference type="EMBL" id="ACB84089.1"/>
    </source>
</evidence>
<dbReference type="NCBIfam" id="TIGR00276">
    <property type="entry name" value="tRNA epoxyqueuosine(34) reductase QueG"/>
    <property type="match status" value="1"/>
</dbReference>
<dbReference type="PROSITE" id="PS51379">
    <property type="entry name" value="4FE4S_FER_2"/>
    <property type="match status" value="1"/>
</dbReference>
<dbReference type="PANTHER" id="PTHR30002">
    <property type="entry name" value="EPOXYQUEUOSINE REDUCTASE"/>
    <property type="match status" value="1"/>
</dbReference>
<feature type="domain" description="4Fe-4S ferredoxin-type" evidence="9">
    <location>
        <begin position="182"/>
        <end position="213"/>
    </location>
</feature>
<dbReference type="GO" id="GO:0046872">
    <property type="term" value="F:metal ion binding"/>
    <property type="evidence" value="ECO:0007669"/>
    <property type="project" value="UniProtKB-KW"/>
</dbReference>
<evidence type="ECO:0000256" key="6">
    <source>
        <dbReference type="ARBA" id="ARBA00023002"/>
    </source>
</evidence>
<reference evidence="10 11" key="1">
    <citation type="submission" date="2008-04" db="EMBL/GenBank/DDBJ databases">
        <title>Complete sequence of chromosome of Natranaerobius thermophilus JW/NM-WN-LF.</title>
        <authorList>
            <consortium name="US DOE Joint Genome Institute"/>
            <person name="Copeland A."/>
            <person name="Lucas S."/>
            <person name="Lapidus A."/>
            <person name="Glavina del Rio T."/>
            <person name="Dalin E."/>
            <person name="Tice H."/>
            <person name="Bruce D."/>
            <person name="Goodwin L."/>
            <person name="Pitluck S."/>
            <person name="Chertkov O."/>
            <person name="Brettin T."/>
            <person name="Detter J.C."/>
            <person name="Han C."/>
            <person name="Kuske C.R."/>
            <person name="Schmutz J."/>
            <person name="Larimer F."/>
            <person name="Land M."/>
            <person name="Hauser L."/>
            <person name="Kyrpides N."/>
            <person name="Lykidis A."/>
            <person name="Mesbah N.M."/>
            <person name="Wiegel J."/>
        </authorList>
    </citation>
    <scope>NUCLEOTIDE SEQUENCE [LARGE SCALE GENOMIC DNA]</scope>
    <source>
        <strain evidence="11">ATCC BAA-1301 / DSM 18059 / JW/NM-WN-LF</strain>
    </source>
</reference>
<dbReference type="SUPFAM" id="SSF48371">
    <property type="entry name" value="ARM repeat"/>
    <property type="match status" value="1"/>
</dbReference>
<dbReference type="OrthoDB" id="9784571at2"/>
<keyword evidence="6" id="KW-0560">Oxidoreductase</keyword>
<keyword evidence="1" id="KW-0004">4Fe-4S</keyword>
<dbReference type="GO" id="GO:0008616">
    <property type="term" value="P:tRNA queuosine(34) biosynthetic process"/>
    <property type="evidence" value="ECO:0007669"/>
    <property type="project" value="UniProtKB-KW"/>
</dbReference>
<evidence type="ECO:0000256" key="4">
    <source>
        <dbReference type="ARBA" id="ARBA00022723"/>
    </source>
</evidence>
<protein>
    <recommendedName>
        <fullName evidence="9">4Fe-4S ferredoxin-type domain-containing protein</fullName>
    </recommendedName>
</protein>
<dbReference type="Proteomes" id="UP000001683">
    <property type="component" value="Chromosome"/>
</dbReference>
<keyword evidence="8" id="KW-0411">Iron-sulfur</keyword>
<keyword evidence="5" id="KW-0671">Queuosine biosynthesis</keyword>
<keyword evidence="11" id="KW-1185">Reference proteome</keyword>
<dbReference type="InterPro" id="IPR016024">
    <property type="entry name" value="ARM-type_fold"/>
</dbReference>
<dbReference type="PANTHER" id="PTHR30002:SF4">
    <property type="entry name" value="EPOXYQUEUOSINE REDUCTASE"/>
    <property type="match status" value="1"/>
</dbReference>
<dbReference type="InParanoid" id="B2A678"/>
<evidence type="ECO:0000256" key="5">
    <source>
        <dbReference type="ARBA" id="ARBA00022785"/>
    </source>
</evidence>
<dbReference type="eggNOG" id="COG1600">
    <property type="taxonomic scope" value="Bacteria"/>
</dbReference>
<dbReference type="AlphaFoldDB" id="B2A678"/>
<dbReference type="GO" id="GO:0052693">
    <property type="term" value="F:epoxyqueuosine reductase activity"/>
    <property type="evidence" value="ECO:0007669"/>
    <property type="project" value="TreeGrafter"/>
</dbReference>
<dbReference type="InterPro" id="IPR011989">
    <property type="entry name" value="ARM-like"/>
</dbReference>
<dbReference type="InterPro" id="IPR017896">
    <property type="entry name" value="4Fe4S_Fe-S-bd"/>
</dbReference>
<evidence type="ECO:0000256" key="3">
    <source>
        <dbReference type="ARBA" id="ARBA00022694"/>
    </source>
</evidence>
<keyword evidence="3" id="KW-0819">tRNA processing</keyword>
<reference evidence="10 11" key="2">
    <citation type="journal article" date="2011" name="J. Bacteriol.">
        <title>Complete genome sequence of the anaerobic, halophilic alkalithermophile Natranaerobius thermophilus JW/NM-WN-LF.</title>
        <authorList>
            <person name="Zhao B."/>
            <person name="Mesbah N.M."/>
            <person name="Dalin E."/>
            <person name="Goodwin L."/>
            <person name="Nolan M."/>
            <person name="Pitluck S."/>
            <person name="Chertkov O."/>
            <person name="Brettin T.S."/>
            <person name="Han J."/>
            <person name="Larimer F.W."/>
            <person name="Land M.L."/>
            <person name="Hauser L."/>
            <person name="Kyrpides N."/>
            <person name="Wiegel J."/>
        </authorList>
    </citation>
    <scope>NUCLEOTIDE SEQUENCE [LARGE SCALE GENOMIC DNA]</scope>
    <source>
        <strain evidence="11">ATCC BAA-1301 / DSM 18059 / JW/NM-WN-LF</strain>
    </source>
</reference>
<dbReference type="FunCoup" id="B2A678">
    <property type="interactions" value="131"/>
</dbReference>
<name>B2A678_NATTJ</name>
<dbReference type="GO" id="GO:0051539">
    <property type="term" value="F:4 iron, 4 sulfur cluster binding"/>
    <property type="evidence" value="ECO:0007669"/>
    <property type="project" value="UniProtKB-KW"/>
</dbReference>
<dbReference type="Pfam" id="PF13484">
    <property type="entry name" value="Fer4_16"/>
    <property type="match status" value="1"/>
</dbReference>
<evidence type="ECO:0000259" key="9">
    <source>
        <dbReference type="PROSITE" id="PS51379"/>
    </source>
</evidence>
<accession>B2A678</accession>
<keyword evidence="7" id="KW-0408">Iron</keyword>
<dbReference type="STRING" id="457570.Nther_0493"/>
<evidence type="ECO:0000313" key="11">
    <source>
        <dbReference type="Proteomes" id="UP000001683"/>
    </source>
</evidence>
<dbReference type="EMBL" id="CP001034">
    <property type="protein sequence ID" value="ACB84089.1"/>
    <property type="molecule type" value="Genomic_DNA"/>
</dbReference>
<evidence type="ECO:0000256" key="1">
    <source>
        <dbReference type="ARBA" id="ARBA00022485"/>
    </source>
</evidence>
<keyword evidence="4" id="KW-0479">Metal-binding</keyword>
<dbReference type="SUPFAM" id="SSF46548">
    <property type="entry name" value="alpha-helical ferredoxin"/>
    <property type="match status" value="1"/>
</dbReference>
<dbReference type="HOGENOM" id="CLU_030790_2_0_9"/>
<organism evidence="10 11">
    <name type="scientific">Natranaerobius thermophilus (strain ATCC BAA-1301 / DSM 18059 / JW/NM-WN-LF)</name>
    <dbReference type="NCBI Taxonomy" id="457570"/>
    <lineage>
        <taxon>Bacteria</taxon>
        <taxon>Bacillati</taxon>
        <taxon>Bacillota</taxon>
        <taxon>Clostridia</taxon>
        <taxon>Natranaerobiales</taxon>
        <taxon>Natranaerobiaceae</taxon>
        <taxon>Natranaerobius</taxon>
    </lineage>
</organism>
<dbReference type="PROSITE" id="PS00198">
    <property type="entry name" value="4FE4S_FER_1"/>
    <property type="match status" value="1"/>
</dbReference>
<dbReference type="KEGG" id="nth:Nther_0493"/>
<proteinExistence type="predicted"/>
<dbReference type="InterPro" id="IPR017900">
    <property type="entry name" value="4Fe4S_Fe_S_CS"/>
</dbReference>